<sequence>MASALANSCPVSLDVLAQRAHAHHQTILAANVRLTTPPVSRLRLESITPTASTAQRLTSARLSFSFTIEPSDCNAWGTLHGGCVFTLCNAAGKIATAVVADGARNIVSTDLTTNYLSGVPVASTISIEIECLRTTKSIAFLRGSIRDANGALCYICSQNVSYDL</sequence>
<feature type="domain" description="Thioesterase" evidence="3">
    <location>
        <begin position="77"/>
        <end position="153"/>
    </location>
</feature>
<evidence type="ECO:0000313" key="5">
    <source>
        <dbReference type="Proteomes" id="UP001150907"/>
    </source>
</evidence>
<gene>
    <name evidence="4" type="ORF">H4R26_000235</name>
</gene>
<dbReference type="SUPFAM" id="SSF54637">
    <property type="entry name" value="Thioesterase/thiol ester dehydrase-isomerase"/>
    <property type="match status" value="1"/>
</dbReference>
<dbReference type="GO" id="GO:0047617">
    <property type="term" value="F:fatty acyl-CoA hydrolase activity"/>
    <property type="evidence" value="ECO:0007669"/>
    <property type="project" value="InterPro"/>
</dbReference>
<keyword evidence="5" id="KW-1185">Reference proteome</keyword>
<dbReference type="OrthoDB" id="46529at2759"/>
<accession>A0A9W8BP61</accession>
<dbReference type="Proteomes" id="UP001150907">
    <property type="component" value="Unassembled WGS sequence"/>
</dbReference>
<dbReference type="InterPro" id="IPR006683">
    <property type="entry name" value="Thioestr_dom"/>
</dbReference>
<proteinExistence type="inferred from homology"/>
<name>A0A9W8BP61_9FUNG</name>
<reference evidence="4" key="1">
    <citation type="submission" date="2022-07" db="EMBL/GenBank/DDBJ databases">
        <title>Phylogenomic reconstructions and comparative analyses of Kickxellomycotina fungi.</title>
        <authorList>
            <person name="Reynolds N.K."/>
            <person name="Stajich J.E."/>
            <person name="Barry K."/>
            <person name="Grigoriev I.V."/>
            <person name="Crous P."/>
            <person name="Smith M.E."/>
        </authorList>
    </citation>
    <scope>NUCLEOTIDE SEQUENCE</scope>
    <source>
        <strain evidence="4">IMI 214461</strain>
    </source>
</reference>
<comment type="similarity">
    <text evidence="1">Belongs to the thioesterase PaaI family.</text>
</comment>
<dbReference type="Gene3D" id="3.10.129.10">
    <property type="entry name" value="Hotdog Thioesterase"/>
    <property type="match status" value="1"/>
</dbReference>
<dbReference type="Pfam" id="PF03061">
    <property type="entry name" value="4HBT"/>
    <property type="match status" value="1"/>
</dbReference>
<evidence type="ECO:0000256" key="2">
    <source>
        <dbReference type="ARBA" id="ARBA00022801"/>
    </source>
</evidence>
<dbReference type="CDD" id="cd03443">
    <property type="entry name" value="PaaI_thioesterase"/>
    <property type="match status" value="1"/>
</dbReference>
<evidence type="ECO:0000259" key="3">
    <source>
        <dbReference type="Pfam" id="PF03061"/>
    </source>
</evidence>
<evidence type="ECO:0000256" key="1">
    <source>
        <dbReference type="ARBA" id="ARBA00008324"/>
    </source>
</evidence>
<evidence type="ECO:0000313" key="4">
    <source>
        <dbReference type="EMBL" id="KAJ2008379.1"/>
    </source>
</evidence>
<organism evidence="4 5">
    <name type="scientific">Coemansia thaxteri</name>
    <dbReference type="NCBI Taxonomy" id="2663907"/>
    <lineage>
        <taxon>Eukaryota</taxon>
        <taxon>Fungi</taxon>
        <taxon>Fungi incertae sedis</taxon>
        <taxon>Zoopagomycota</taxon>
        <taxon>Kickxellomycotina</taxon>
        <taxon>Kickxellomycetes</taxon>
        <taxon>Kickxellales</taxon>
        <taxon>Kickxellaceae</taxon>
        <taxon>Coemansia</taxon>
    </lineage>
</organism>
<dbReference type="PANTHER" id="PTHR21660">
    <property type="entry name" value="THIOESTERASE SUPERFAMILY MEMBER-RELATED"/>
    <property type="match status" value="1"/>
</dbReference>
<comment type="caution">
    <text evidence="4">The sequence shown here is derived from an EMBL/GenBank/DDBJ whole genome shotgun (WGS) entry which is preliminary data.</text>
</comment>
<protein>
    <recommendedName>
        <fullName evidence="3">Thioesterase domain-containing protein</fullName>
    </recommendedName>
</protein>
<keyword evidence="2" id="KW-0378">Hydrolase</keyword>
<dbReference type="PANTHER" id="PTHR21660:SF1">
    <property type="entry name" value="ACYL-COENZYME A THIOESTERASE 13"/>
    <property type="match status" value="1"/>
</dbReference>
<dbReference type="EMBL" id="JANBQF010000006">
    <property type="protein sequence ID" value="KAJ2008379.1"/>
    <property type="molecule type" value="Genomic_DNA"/>
</dbReference>
<dbReference type="InterPro" id="IPR029069">
    <property type="entry name" value="HotDog_dom_sf"/>
</dbReference>
<dbReference type="InterPro" id="IPR039298">
    <property type="entry name" value="ACOT13"/>
</dbReference>
<dbReference type="AlphaFoldDB" id="A0A9W8BP61"/>